<dbReference type="GO" id="GO:0008610">
    <property type="term" value="P:lipid biosynthetic process"/>
    <property type="evidence" value="ECO:0007669"/>
    <property type="project" value="UniProtKB-ARBA"/>
</dbReference>
<evidence type="ECO:0000313" key="4">
    <source>
        <dbReference type="Proteomes" id="UP000092952"/>
    </source>
</evidence>
<name>A0A1B1YU99_9GAMM</name>
<gene>
    <name evidence="3" type="ORF">PG2T_08995</name>
</gene>
<dbReference type="Proteomes" id="UP000092952">
    <property type="component" value="Chromosome"/>
</dbReference>
<feature type="transmembrane region" description="Helical" evidence="1">
    <location>
        <begin position="31"/>
        <end position="52"/>
    </location>
</feature>
<dbReference type="EMBL" id="CP014671">
    <property type="protein sequence ID" value="ANX04296.1"/>
    <property type="molecule type" value="Genomic_DNA"/>
</dbReference>
<accession>A0A1B1YU99</accession>
<feature type="transmembrane region" description="Helical" evidence="1">
    <location>
        <begin position="201"/>
        <end position="223"/>
    </location>
</feature>
<evidence type="ECO:0000313" key="3">
    <source>
        <dbReference type="EMBL" id="ANX04296.1"/>
    </source>
</evidence>
<keyword evidence="1" id="KW-0472">Membrane</keyword>
<keyword evidence="4" id="KW-1185">Reference proteome</keyword>
<dbReference type="OrthoDB" id="9800167at2"/>
<dbReference type="GO" id="GO:0016020">
    <property type="term" value="C:membrane"/>
    <property type="evidence" value="ECO:0007669"/>
    <property type="project" value="TreeGrafter"/>
</dbReference>
<keyword evidence="1" id="KW-0812">Transmembrane</keyword>
<dbReference type="GO" id="GO:0016717">
    <property type="term" value="F:oxidoreductase activity, acting on paired donors, with oxidation of a pair of donors resulting in the reduction of molecular oxygen to two molecules of water"/>
    <property type="evidence" value="ECO:0007669"/>
    <property type="project" value="TreeGrafter"/>
</dbReference>
<dbReference type="PANTHER" id="PTHR19353">
    <property type="entry name" value="FATTY ACID DESATURASE 2"/>
    <property type="match status" value="1"/>
</dbReference>
<sequence length="364" mass="40941">MNAPSPNTAPDRFALDHMRRLVADLFAYRPALYWIDFILSAGLGYALALAYLTGSGPVWAQALAFVGAGVLLFRAGTFMHEIVHMNGQVMPGFRLFWNLFYGIPLLMPSLMYRNHLDHHNVNRFGTPQDGEYLPLGSAPTGETIKYLIQVPILPLLAVLRFLVVTPLSYLHPGLRRWVMRRASSYGSNPYYQRQVPADEPLALWALQEWACFAWLAFLTGLFVTGVLPWALLGKVYLLMTFAIGLNWLRNLAAHKYVNTGERMSLQGQLEDSINITGQTWLTALLFPIGLRYHALHHLFPAMPYHSMGEAHRRLMAQLPPDAAYRVTDYPNFFAAVSQLWRGARQSAGNGALMQDWRRLGAPGG</sequence>
<dbReference type="STRING" id="1810504.PG2T_08995"/>
<feature type="transmembrane region" description="Helical" evidence="1">
    <location>
        <begin position="95"/>
        <end position="112"/>
    </location>
</feature>
<reference evidence="4" key="1">
    <citation type="submission" date="2016-03" db="EMBL/GenBank/DDBJ databases">
        <title>Complete genome sequence of Solimmundus cernigliae, representing a novel lineage of polycyclic aromatic hydrocarbon degraders within the Gammaproteobacteria.</title>
        <authorList>
            <person name="Singleton D.R."/>
            <person name="Dickey A.N."/>
            <person name="Scholl E.H."/>
            <person name="Wright F.A."/>
            <person name="Aitken M.D."/>
        </authorList>
    </citation>
    <scope>NUCLEOTIDE SEQUENCE [LARGE SCALE GENOMIC DNA]</scope>
    <source>
        <strain evidence="4">TR3.2</strain>
    </source>
</reference>
<evidence type="ECO:0000256" key="1">
    <source>
        <dbReference type="SAM" id="Phobius"/>
    </source>
</evidence>
<proteinExistence type="predicted"/>
<protein>
    <submittedName>
        <fullName evidence="3">Fatty acid desaturase</fullName>
    </submittedName>
</protein>
<dbReference type="PANTHER" id="PTHR19353:SF19">
    <property type="entry name" value="DELTA(5) FATTY ACID DESATURASE C-RELATED"/>
    <property type="match status" value="1"/>
</dbReference>
<feature type="transmembrane region" description="Helical" evidence="1">
    <location>
        <begin position="58"/>
        <end position="75"/>
    </location>
</feature>
<feature type="transmembrane region" description="Helical" evidence="1">
    <location>
        <begin position="146"/>
        <end position="170"/>
    </location>
</feature>
<dbReference type="InParanoid" id="A0A1B1YU99"/>
<dbReference type="Pfam" id="PF00487">
    <property type="entry name" value="FA_desaturase"/>
    <property type="match status" value="1"/>
</dbReference>
<dbReference type="CDD" id="cd01060">
    <property type="entry name" value="Membrane-FADS-like"/>
    <property type="match status" value="1"/>
</dbReference>
<dbReference type="KEGG" id="gbi:PG2T_08995"/>
<feature type="domain" description="Fatty acid desaturase" evidence="2">
    <location>
        <begin position="58"/>
        <end position="325"/>
    </location>
</feature>
<dbReference type="RefSeq" id="WP_068804362.1">
    <property type="nucleotide sequence ID" value="NZ_CP014671.1"/>
</dbReference>
<dbReference type="InterPro" id="IPR005804">
    <property type="entry name" value="FA_desaturase_dom"/>
</dbReference>
<keyword evidence="1" id="KW-1133">Transmembrane helix</keyword>
<dbReference type="InterPro" id="IPR012171">
    <property type="entry name" value="Fatty_acid_desaturase"/>
</dbReference>
<dbReference type="AlphaFoldDB" id="A0A1B1YU99"/>
<organism evidence="3 4">
    <name type="scientific">Immundisolibacter cernigliae</name>
    <dbReference type="NCBI Taxonomy" id="1810504"/>
    <lineage>
        <taxon>Bacteria</taxon>
        <taxon>Pseudomonadati</taxon>
        <taxon>Pseudomonadota</taxon>
        <taxon>Gammaproteobacteria</taxon>
        <taxon>Immundisolibacterales</taxon>
        <taxon>Immundisolibacteraceae</taxon>
        <taxon>Immundisolibacter</taxon>
    </lineage>
</organism>
<evidence type="ECO:0000259" key="2">
    <source>
        <dbReference type="Pfam" id="PF00487"/>
    </source>
</evidence>